<dbReference type="EMBL" id="PVTD01000002">
    <property type="protein sequence ID" value="PRY24844.1"/>
    <property type="molecule type" value="Genomic_DNA"/>
</dbReference>
<organism evidence="1 2">
    <name type="scientific">Aliiruegeria haliotis</name>
    <dbReference type="NCBI Taxonomy" id="1280846"/>
    <lineage>
        <taxon>Bacteria</taxon>
        <taxon>Pseudomonadati</taxon>
        <taxon>Pseudomonadota</taxon>
        <taxon>Alphaproteobacteria</taxon>
        <taxon>Rhodobacterales</taxon>
        <taxon>Roseobacteraceae</taxon>
        <taxon>Aliiruegeria</taxon>
    </lineage>
</organism>
<dbReference type="OrthoDB" id="10004991at2"/>
<reference evidence="1 2" key="1">
    <citation type="submission" date="2018-03" db="EMBL/GenBank/DDBJ databases">
        <title>Genomic Encyclopedia of Archaeal and Bacterial Type Strains, Phase II (KMG-II): from individual species to whole genera.</title>
        <authorList>
            <person name="Goeker M."/>
        </authorList>
    </citation>
    <scope>NUCLEOTIDE SEQUENCE [LARGE SCALE GENOMIC DNA]</scope>
    <source>
        <strain evidence="1 2">DSM 29328</strain>
    </source>
</reference>
<comment type="caution">
    <text evidence="1">The sequence shown here is derived from an EMBL/GenBank/DDBJ whole genome shotgun (WGS) entry which is preliminary data.</text>
</comment>
<protein>
    <submittedName>
        <fullName evidence="1">Uncharacterized protein</fullName>
    </submittedName>
</protein>
<sequence length="50" mass="5774">MDAITKEARFLLDRLSEIDEFIGDNERLTREWFGHVEPSIARLRALVGGE</sequence>
<dbReference type="RefSeq" id="WP_158263445.1">
    <property type="nucleotide sequence ID" value="NZ_PVTD01000002.1"/>
</dbReference>
<dbReference type="Proteomes" id="UP000239480">
    <property type="component" value="Unassembled WGS sequence"/>
</dbReference>
<dbReference type="AlphaFoldDB" id="A0A2T0RUK0"/>
<evidence type="ECO:0000313" key="1">
    <source>
        <dbReference type="EMBL" id="PRY24844.1"/>
    </source>
</evidence>
<gene>
    <name evidence="1" type="ORF">CLV78_10214</name>
</gene>
<evidence type="ECO:0000313" key="2">
    <source>
        <dbReference type="Proteomes" id="UP000239480"/>
    </source>
</evidence>
<accession>A0A2T0RUK0</accession>
<keyword evidence="2" id="KW-1185">Reference proteome</keyword>
<name>A0A2T0RUK0_9RHOB</name>
<proteinExistence type="predicted"/>